<evidence type="ECO:0000313" key="8">
    <source>
        <dbReference type="Proteomes" id="UP000580250"/>
    </source>
</evidence>
<protein>
    <submittedName>
        <fullName evidence="7">Uncharacterized protein</fullName>
    </submittedName>
</protein>
<dbReference type="InterPro" id="IPR001611">
    <property type="entry name" value="Leu-rich_rpt"/>
</dbReference>
<feature type="signal peptide" evidence="6">
    <location>
        <begin position="1"/>
        <end position="24"/>
    </location>
</feature>
<dbReference type="InterPro" id="IPR003591">
    <property type="entry name" value="Leu-rich_rpt_typical-subtyp"/>
</dbReference>
<evidence type="ECO:0000256" key="4">
    <source>
        <dbReference type="ARBA" id="ARBA00023180"/>
    </source>
</evidence>
<accession>A0A6V7VLS9</accession>
<dbReference type="Proteomes" id="UP000580250">
    <property type="component" value="Unassembled WGS sequence"/>
</dbReference>
<dbReference type="PANTHER" id="PTHR45842:SF12">
    <property type="entry name" value="KEKKON 5, ISOFORM A"/>
    <property type="match status" value="1"/>
</dbReference>
<feature type="compositionally biased region" description="Low complexity" evidence="5">
    <location>
        <begin position="651"/>
        <end position="660"/>
    </location>
</feature>
<dbReference type="Gene3D" id="3.80.10.10">
    <property type="entry name" value="Ribonuclease Inhibitor"/>
    <property type="match status" value="3"/>
</dbReference>
<dbReference type="OrthoDB" id="1055097at2759"/>
<sequence length="732" mass="81842">MWQIKRITILFPLLLFNFIISISATFCPTSLMRNQTACTCEEYIDGAIIKCNGPNGPLVVENLKKLNVEVRELVLENANIIEIGPRAFLGMRIKKLVLDNNKIKLIQKNAFRGLESILQELSIVGNRLTEVPIAALDGLNQLIGLNLRCNKIGNLTNVSFQNMPNLIEIHLGCNKICEISENAFRDVKQSVQNIILDNNCLTQMPSSALEEMNSLIALHIKYNHIEELREGGLRNLSSLSLLSLTGNHISHISPNFVSNVPNLRYIYLGENQISKLESDAMKQFTASEIIDLSHNTIEQINADTFKGMENLQHLNLEANSIREVMPGAFATTPLLLLWLPHNCISSVSPNMFQGAPFLKQVSLANNNIRIVQPFSFAHLANLHTLDLSHNKMRSIQPSAIMGSDFLTVRVQENPLVCAQDGFHVMNGREAINLTTEPNLICKTDYENDDIDKCPRRPDPPPRKVCCDAAPKPTILTSTSTLPTTTTTELVTSTSLKNEISNLTTPVSSTSSPLTVTESKISTKEELSNRAKQLNMARFYRLSKRPDLIALNGSLFSPRKRPHLAKSKTAEYTENKQEINKSEENSKNDSEELAKLPPHVLALINGENISKERQKSNVENRQVEVEKTENKQINKVVDEQKSTESIEDNENTKSTPSSSSLLLPKQIVSTTEIRKGAFPTAPFVDNLSENKILSKHKHEHLQLPNGGEFSRDLKAEHVQIEEKKPNQDLVAKQ</sequence>
<feature type="compositionally biased region" description="Basic and acidic residues" evidence="5">
    <location>
        <begin position="567"/>
        <end position="593"/>
    </location>
</feature>
<dbReference type="Pfam" id="PF13855">
    <property type="entry name" value="LRR_8"/>
    <property type="match status" value="4"/>
</dbReference>
<comment type="caution">
    <text evidence="7">The sequence shown here is derived from an EMBL/GenBank/DDBJ whole genome shotgun (WGS) entry which is preliminary data.</text>
</comment>
<keyword evidence="4" id="KW-0325">Glycoprotein</keyword>
<dbReference type="SUPFAM" id="SSF52058">
    <property type="entry name" value="L domain-like"/>
    <property type="match status" value="1"/>
</dbReference>
<dbReference type="InterPro" id="IPR032675">
    <property type="entry name" value="LRR_dom_sf"/>
</dbReference>
<reference evidence="7 8" key="1">
    <citation type="submission" date="2020-08" db="EMBL/GenBank/DDBJ databases">
        <authorList>
            <person name="Koutsovoulos G."/>
            <person name="Danchin GJ E."/>
        </authorList>
    </citation>
    <scope>NUCLEOTIDE SEQUENCE [LARGE SCALE GENOMIC DNA]</scope>
</reference>
<evidence type="ECO:0000256" key="6">
    <source>
        <dbReference type="SAM" id="SignalP"/>
    </source>
</evidence>
<evidence type="ECO:0000256" key="2">
    <source>
        <dbReference type="ARBA" id="ARBA00022729"/>
    </source>
</evidence>
<proteinExistence type="predicted"/>
<evidence type="ECO:0000256" key="5">
    <source>
        <dbReference type="SAM" id="MobiDB-lite"/>
    </source>
</evidence>
<keyword evidence="1" id="KW-0433">Leucine-rich repeat</keyword>
<dbReference type="EMBL" id="CAJEWN010000262">
    <property type="protein sequence ID" value="CAD2175833.1"/>
    <property type="molecule type" value="Genomic_DNA"/>
</dbReference>
<dbReference type="SMART" id="SM00369">
    <property type="entry name" value="LRR_TYP"/>
    <property type="match status" value="12"/>
</dbReference>
<feature type="compositionally biased region" description="Basic and acidic residues" evidence="5">
    <location>
        <begin position="608"/>
        <end position="643"/>
    </location>
</feature>
<feature type="chain" id="PRO_5027780566" evidence="6">
    <location>
        <begin position="25"/>
        <end position="732"/>
    </location>
</feature>
<dbReference type="PROSITE" id="PS51450">
    <property type="entry name" value="LRR"/>
    <property type="match status" value="2"/>
</dbReference>
<evidence type="ECO:0000256" key="3">
    <source>
        <dbReference type="ARBA" id="ARBA00022737"/>
    </source>
</evidence>
<gene>
    <name evidence="7" type="ORF">MENT_LOCUS27584</name>
</gene>
<keyword evidence="3" id="KW-0677">Repeat</keyword>
<dbReference type="InterPro" id="IPR050467">
    <property type="entry name" value="LRFN"/>
</dbReference>
<dbReference type="PANTHER" id="PTHR45842">
    <property type="entry name" value="SYNAPTIC ADHESION-LIKE MOLECULE SALM"/>
    <property type="match status" value="1"/>
</dbReference>
<evidence type="ECO:0000256" key="1">
    <source>
        <dbReference type="ARBA" id="ARBA00022614"/>
    </source>
</evidence>
<dbReference type="Pfam" id="PF00560">
    <property type="entry name" value="LRR_1"/>
    <property type="match status" value="1"/>
</dbReference>
<keyword evidence="2 6" id="KW-0732">Signal</keyword>
<evidence type="ECO:0000313" key="7">
    <source>
        <dbReference type="EMBL" id="CAD2175833.1"/>
    </source>
</evidence>
<dbReference type="AlphaFoldDB" id="A0A6V7VLS9"/>
<name>A0A6V7VLS9_MELEN</name>
<organism evidence="7 8">
    <name type="scientific">Meloidogyne enterolobii</name>
    <name type="common">Root-knot nematode worm</name>
    <name type="synonym">Meloidogyne mayaguensis</name>
    <dbReference type="NCBI Taxonomy" id="390850"/>
    <lineage>
        <taxon>Eukaryota</taxon>
        <taxon>Metazoa</taxon>
        <taxon>Ecdysozoa</taxon>
        <taxon>Nematoda</taxon>
        <taxon>Chromadorea</taxon>
        <taxon>Rhabditida</taxon>
        <taxon>Tylenchina</taxon>
        <taxon>Tylenchomorpha</taxon>
        <taxon>Tylenchoidea</taxon>
        <taxon>Meloidogynidae</taxon>
        <taxon>Meloidogyninae</taxon>
        <taxon>Meloidogyne</taxon>
    </lineage>
</organism>
<feature type="region of interest" description="Disordered" evidence="5">
    <location>
        <begin position="557"/>
        <end position="660"/>
    </location>
</feature>